<feature type="transmembrane region" description="Helical" evidence="2">
    <location>
        <begin position="391"/>
        <end position="415"/>
    </location>
</feature>
<protein>
    <submittedName>
        <fullName evidence="3">Putative symporter YjmB</fullName>
    </submittedName>
</protein>
<reference evidence="3 4" key="1">
    <citation type="submission" date="2019-04" db="EMBL/GenBank/DDBJ databases">
        <authorList>
            <person name="Van Vliet M D."/>
        </authorList>
    </citation>
    <scope>NUCLEOTIDE SEQUENCE [LARGE SCALE GENOMIC DNA]</scope>
    <source>
        <strain evidence="3 4">F21</strain>
    </source>
</reference>
<keyword evidence="2" id="KW-0472">Membrane</keyword>
<dbReference type="GO" id="GO:0015293">
    <property type="term" value="F:symporter activity"/>
    <property type="evidence" value="ECO:0007669"/>
    <property type="project" value="InterPro"/>
</dbReference>
<dbReference type="GO" id="GO:0008643">
    <property type="term" value="P:carbohydrate transport"/>
    <property type="evidence" value="ECO:0007669"/>
    <property type="project" value="InterPro"/>
</dbReference>
<proteinExistence type="inferred from homology"/>
<organism evidence="3 4">
    <name type="scientific">Pontiella sulfatireligans</name>
    <dbReference type="NCBI Taxonomy" id="2750658"/>
    <lineage>
        <taxon>Bacteria</taxon>
        <taxon>Pseudomonadati</taxon>
        <taxon>Kiritimatiellota</taxon>
        <taxon>Kiritimatiellia</taxon>
        <taxon>Kiritimatiellales</taxon>
        <taxon>Pontiellaceae</taxon>
        <taxon>Pontiella</taxon>
    </lineage>
</organism>
<dbReference type="AlphaFoldDB" id="A0A6C2UT28"/>
<evidence type="ECO:0000313" key="4">
    <source>
        <dbReference type="Proteomes" id="UP000346198"/>
    </source>
</evidence>
<keyword evidence="2" id="KW-1133">Transmembrane helix</keyword>
<dbReference type="GO" id="GO:0005886">
    <property type="term" value="C:plasma membrane"/>
    <property type="evidence" value="ECO:0007669"/>
    <property type="project" value="TreeGrafter"/>
</dbReference>
<feature type="transmembrane region" description="Helical" evidence="2">
    <location>
        <begin position="97"/>
        <end position="117"/>
    </location>
</feature>
<keyword evidence="4" id="KW-1185">Reference proteome</keyword>
<feature type="transmembrane region" description="Helical" evidence="2">
    <location>
        <begin position="349"/>
        <end position="370"/>
    </location>
</feature>
<feature type="transmembrane region" description="Helical" evidence="2">
    <location>
        <begin position="204"/>
        <end position="225"/>
    </location>
</feature>
<dbReference type="Gene3D" id="1.20.1250.20">
    <property type="entry name" value="MFS general substrate transporter like domains"/>
    <property type="match status" value="1"/>
</dbReference>
<comment type="similarity">
    <text evidence="1">Belongs to the sodium:galactoside symporter (TC 2.A.2) family.</text>
</comment>
<feature type="transmembrane region" description="Helical" evidence="2">
    <location>
        <begin position="164"/>
        <end position="184"/>
    </location>
</feature>
<dbReference type="InterPro" id="IPR039672">
    <property type="entry name" value="MFS_2"/>
</dbReference>
<gene>
    <name evidence="3" type="primary">yjmB_6</name>
    <name evidence="3" type="ORF">SCARR_05597</name>
</gene>
<feature type="transmembrane region" description="Helical" evidence="2">
    <location>
        <begin position="289"/>
        <end position="312"/>
    </location>
</feature>
<evidence type="ECO:0000256" key="1">
    <source>
        <dbReference type="ARBA" id="ARBA00009617"/>
    </source>
</evidence>
<evidence type="ECO:0000256" key="2">
    <source>
        <dbReference type="SAM" id="Phobius"/>
    </source>
</evidence>
<feature type="transmembrane region" description="Helical" evidence="2">
    <location>
        <begin position="253"/>
        <end position="277"/>
    </location>
</feature>
<dbReference type="Proteomes" id="UP000346198">
    <property type="component" value="Unassembled WGS sequence"/>
</dbReference>
<sequence>MSEALEHEKELNREATKPEDRVPFGQKFAYSMGVVSDHYANVCLSMFMTAFFVDFLKLGAAMVGYAMGTARCWDAFTDPVVGTLSDRSKSRFGRRKPFIFVGAILTGLFFPVIWMVPEGWAPAAISAYLFIALLIFYTFYSIFSVPYEALGAELTPDYKERSSIFVVRSVVQQVFNLGIIWIFPFAMWLATKAWIGGEVNGVRAVSWLIAVMVVVAGIIPALGCVERYREIAKKQEKTEFWTGVKALLRNKPYLIIIGTICTYLFSIIATMNLAYFVNVYYVYGGEIQAGAILGGIDGTLRFFFSVAAAWGIKMLGDRYDKHHMLMGCVTMLMFSFVGIYFTTLPGHPWLTLVMKPFLAIGEVGFWVLVLSMRADVCDWDEHQTGKRNEGLIAASMNWVNKMAITMAVIVSGLLLQNVVKFDSNLNEKVASLVSIEELSVIKGQVAVEETPAYKALLAIEKEDGDAVTLEQLVEKMELQAVEGITEQQAIDEAKEQVAIKAAVYKALLAADKEDDKDNAKDGITLERLTRIVELQAVLKEQVVIKEQIATKAKAAFEALPATEKEGKDAVTLESLNLTMEQQAMTKALATLKEEVASKAPAEFAALPAAKKEGKEAVTLESLTEKMEQESMVNLKALIAIEAATAYQALPAAEKEGEEAVTLERLTKTLEQKQVMRKQSPGTMQRLRICYTLPPVIALAICLLLMWKYPLTHDRLSKVRKELEDRRGKTIET</sequence>
<keyword evidence="2" id="KW-0812">Transmembrane</keyword>
<dbReference type="SUPFAM" id="SSF103473">
    <property type="entry name" value="MFS general substrate transporter"/>
    <property type="match status" value="1"/>
</dbReference>
<dbReference type="EMBL" id="CAAHFH010000004">
    <property type="protein sequence ID" value="VGO23490.1"/>
    <property type="molecule type" value="Genomic_DNA"/>
</dbReference>
<accession>A0A6C2UT28</accession>
<dbReference type="PANTHER" id="PTHR11328">
    <property type="entry name" value="MAJOR FACILITATOR SUPERFAMILY DOMAIN-CONTAINING PROTEIN"/>
    <property type="match status" value="1"/>
</dbReference>
<dbReference type="PANTHER" id="PTHR11328:SF24">
    <property type="entry name" value="MAJOR FACILITATOR SUPERFAMILY (MFS) PROFILE DOMAIN-CONTAINING PROTEIN"/>
    <property type="match status" value="1"/>
</dbReference>
<dbReference type="Pfam" id="PF13347">
    <property type="entry name" value="MFS_2"/>
    <property type="match status" value="1"/>
</dbReference>
<name>A0A6C2UT28_9BACT</name>
<dbReference type="RefSeq" id="WP_136065907.1">
    <property type="nucleotide sequence ID" value="NZ_CAAHFH010000004.1"/>
</dbReference>
<dbReference type="InterPro" id="IPR036259">
    <property type="entry name" value="MFS_trans_sf"/>
</dbReference>
<feature type="transmembrane region" description="Helical" evidence="2">
    <location>
        <begin position="123"/>
        <end position="143"/>
    </location>
</feature>
<evidence type="ECO:0000313" key="3">
    <source>
        <dbReference type="EMBL" id="VGO23490.1"/>
    </source>
</evidence>
<feature type="transmembrane region" description="Helical" evidence="2">
    <location>
        <begin position="324"/>
        <end position="343"/>
    </location>
</feature>
<feature type="transmembrane region" description="Helical" evidence="2">
    <location>
        <begin position="690"/>
        <end position="710"/>
    </location>
</feature>